<keyword evidence="5" id="KW-0808">Transferase</keyword>
<evidence type="ECO:0000256" key="7">
    <source>
        <dbReference type="SAM" id="Coils"/>
    </source>
</evidence>
<organism evidence="9 10">
    <name type="scientific">Hemibagrus guttatus</name>
    <dbReference type="NCBI Taxonomy" id="175788"/>
    <lineage>
        <taxon>Eukaryota</taxon>
        <taxon>Metazoa</taxon>
        <taxon>Chordata</taxon>
        <taxon>Craniata</taxon>
        <taxon>Vertebrata</taxon>
        <taxon>Euteleostomi</taxon>
        <taxon>Actinopterygii</taxon>
        <taxon>Neopterygii</taxon>
        <taxon>Teleostei</taxon>
        <taxon>Ostariophysi</taxon>
        <taxon>Siluriformes</taxon>
        <taxon>Bagridae</taxon>
        <taxon>Hemibagrus</taxon>
    </lineage>
</organism>
<dbReference type="EMBL" id="JAUCMX010000005">
    <property type="protein sequence ID" value="KAK3546033.1"/>
    <property type="molecule type" value="Genomic_DNA"/>
</dbReference>
<evidence type="ECO:0000313" key="10">
    <source>
        <dbReference type="Proteomes" id="UP001274896"/>
    </source>
</evidence>
<dbReference type="InterPro" id="IPR005135">
    <property type="entry name" value="Endo/exonuclease/phosphatase"/>
</dbReference>
<dbReference type="InterPro" id="IPR036691">
    <property type="entry name" value="Endo/exonu/phosph_ase_sf"/>
</dbReference>
<dbReference type="Gene3D" id="3.30.70.270">
    <property type="match status" value="1"/>
</dbReference>
<evidence type="ECO:0000256" key="3">
    <source>
        <dbReference type="ARBA" id="ARBA00012180"/>
    </source>
</evidence>
<accession>A0AAE0VB86</accession>
<dbReference type="Gene3D" id="1.10.10.10">
    <property type="entry name" value="Winged helix-like DNA-binding domain superfamily/Winged helix DNA-binding domain"/>
    <property type="match status" value="1"/>
</dbReference>
<dbReference type="Proteomes" id="UP001274896">
    <property type="component" value="Unassembled WGS sequence"/>
</dbReference>
<dbReference type="InterPro" id="IPR036388">
    <property type="entry name" value="WH-like_DNA-bd_sf"/>
</dbReference>
<comment type="cofactor">
    <cofactor evidence="1">
        <name>pyridoxal 5'-phosphate</name>
        <dbReference type="ChEBI" id="CHEBI:597326"/>
    </cofactor>
</comment>
<comment type="similarity">
    <text evidence="2">Belongs to the beta type-B retroviral polymerase family. HERV class-II K(HML-2) pol subfamily.</text>
</comment>
<dbReference type="CDD" id="cd01650">
    <property type="entry name" value="RT_nLTR_like"/>
    <property type="match status" value="2"/>
</dbReference>
<dbReference type="PROSITE" id="PS50878">
    <property type="entry name" value="RT_POL"/>
    <property type="match status" value="2"/>
</dbReference>
<dbReference type="SUPFAM" id="SSF56672">
    <property type="entry name" value="DNA/RNA polymerases"/>
    <property type="match status" value="2"/>
</dbReference>
<dbReference type="InterPro" id="IPR000477">
    <property type="entry name" value="RT_dom"/>
</dbReference>
<evidence type="ECO:0000256" key="1">
    <source>
        <dbReference type="ARBA" id="ARBA00001933"/>
    </source>
</evidence>
<dbReference type="InterPro" id="IPR043128">
    <property type="entry name" value="Rev_trsase/Diguanyl_cyclase"/>
</dbReference>
<dbReference type="GO" id="GO:0004523">
    <property type="term" value="F:RNA-DNA hybrid ribonuclease activity"/>
    <property type="evidence" value="ECO:0007669"/>
    <property type="project" value="UniProtKB-EC"/>
</dbReference>
<dbReference type="GO" id="GO:0030170">
    <property type="term" value="F:pyridoxal phosphate binding"/>
    <property type="evidence" value="ECO:0007669"/>
    <property type="project" value="InterPro"/>
</dbReference>
<dbReference type="SUPFAM" id="SSF53383">
    <property type="entry name" value="PLP-dependent transferases"/>
    <property type="match status" value="2"/>
</dbReference>
<dbReference type="Pfam" id="PF03372">
    <property type="entry name" value="Exo_endo_phos"/>
    <property type="match status" value="1"/>
</dbReference>
<dbReference type="EC" id="3.1.26.4" evidence="3"/>
<evidence type="ECO:0000256" key="2">
    <source>
        <dbReference type="ARBA" id="ARBA00010879"/>
    </source>
</evidence>
<keyword evidence="6" id="KW-0663">Pyridoxal phosphate</keyword>
<dbReference type="Pfam" id="PF00078">
    <property type="entry name" value="RVT_1"/>
    <property type="match status" value="2"/>
</dbReference>
<dbReference type="GO" id="GO:0016212">
    <property type="term" value="F:kynurenine-oxoglutarate transaminase activity"/>
    <property type="evidence" value="ECO:0007669"/>
    <property type="project" value="TreeGrafter"/>
</dbReference>
<feature type="coiled-coil region" evidence="7">
    <location>
        <begin position="1658"/>
        <end position="1692"/>
    </location>
</feature>
<keyword evidence="10" id="KW-1185">Reference proteome</keyword>
<dbReference type="PANTHER" id="PTHR42790:SF19">
    <property type="entry name" value="KYNURENINE_ALPHA-AMINOADIPATE AMINOTRANSFERASE, MITOCHONDRIAL"/>
    <property type="match status" value="1"/>
</dbReference>
<dbReference type="SUPFAM" id="SSF56219">
    <property type="entry name" value="DNase I-like"/>
    <property type="match status" value="2"/>
</dbReference>
<dbReference type="Gene3D" id="3.90.1150.10">
    <property type="entry name" value="Aspartate Aminotransferase, domain 1"/>
    <property type="match status" value="1"/>
</dbReference>
<name>A0AAE0VB86_9TELE</name>
<dbReference type="Gene3D" id="3.40.640.10">
    <property type="entry name" value="Type I PLP-dependent aspartate aminotransferase-like (Major domain)"/>
    <property type="match status" value="2"/>
</dbReference>
<evidence type="ECO:0000256" key="6">
    <source>
        <dbReference type="ARBA" id="ARBA00022898"/>
    </source>
</evidence>
<dbReference type="CDD" id="cd09076">
    <property type="entry name" value="L1-EN"/>
    <property type="match status" value="1"/>
</dbReference>
<keyword evidence="4" id="KW-0032">Aminotransferase</keyword>
<dbReference type="InterPro" id="IPR015424">
    <property type="entry name" value="PyrdxlP-dep_Trfase"/>
</dbReference>
<dbReference type="GO" id="GO:1901605">
    <property type="term" value="P:alpha-amino acid metabolic process"/>
    <property type="evidence" value="ECO:0007669"/>
    <property type="project" value="TreeGrafter"/>
</dbReference>
<dbReference type="InterPro" id="IPR050859">
    <property type="entry name" value="Class-I_PLP-dep_aminotransf"/>
</dbReference>
<feature type="domain" description="Reverse transcriptase" evidence="8">
    <location>
        <begin position="461"/>
        <end position="720"/>
    </location>
</feature>
<evidence type="ECO:0000256" key="5">
    <source>
        <dbReference type="ARBA" id="ARBA00022679"/>
    </source>
</evidence>
<feature type="domain" description="Reverse transcriptase" evidence="8">
    <location>
        <begin position="1106"/>
        <end position="1343"/>
    </location>
</feature>
<dbReference type="PANTHER" id="PTHR42790">
    <property type="entry name" value="AMINOTRANSFERASE"/>
    <property type="match status" value="1"/>
</dbReference>
<protein>
    <recommendedName>
        <fullName evidence="3">ribonuclease H</fullName>
        <ecNumber evidence="3">3.1.26.4</ecNumber>
    </recommendedName>
</protein>
<comment type="caution">
    <text evidence="9">The sequence shown here is derived from an EMBL/GenBank/DDBJ whole genome shotgun (WGS) entry which is preliminary data.</text>
</comment>
<feature type="non-terminal residue" evidence="9">
    <location>
        <position position="1886"/>
    </location>
</feature>
<evidence type="ECO:0000313" key="9">
    <source>
        <dbReference type="EMBL" id="KAK3546033.1"/>
    </source>
</evidence>
<proteinExistence type="inferred from homology"/>
<dbReference type="CDD" id="cd00609">
    <property type="entry name" value="AAT_like"/>
    <property type="match status" value="1"/>
</dbReference>
<keyword evidence="7" id="KW-0175">Coiled coil</keyword>
<dbReference type="InterPro" id="IPR015421">
    <property type="entry name" value="PyrdxlP-dep_Trfase_major"/>
</dbReference>
<evidence type="ECO:0000259" key="8">
    <source>
        <dbReference type="PROSITE" id="PS50878"/>
    </source>
</evidence>
<dbReference type="InterPro" id="IPR043502">
    <property type="entry name" value="DNA/RNA_pol_sf"/>
</dbReference>
<gene>
    <name evidence="9" type="ORF">QTP70_019948</name>
</gene>
<dbReference type="InterPro" id="IPR015422">
    <property type="entry name" value="PyrdxlP-dep_Trfase_small"/>
</dbReference>
<feature type="coiled-coil region" evidence="7">
    <location>
        <begin position="295"/>
        <end position="329"/>
    </location>
</feature>
<sequence>TNFIPDRSRPGLTTTAIGAVDLQGTGGNWATVGRRSRGGRRVYRQREKRKGKSVGLRIGTLNVGTMTGKGRELADMMERRKVDILCVQETRWKHSKAHSIGAGFKLFYYSVDSKRNGVGVVLKEEFVRNVLEVKRVSDRVMSLKLKIEEVMLNVVSGYAPQVGCELEEKERFWSELDEVMESIPTGERVVIGADFNGHVGEGNTGDEEVMGKFGVKERNLEGQMVVDFAKRVDMGVVNTYFQKREEHRVTYKSGAEVIRETGRKVLGVSSGRRKEDKETWWWNEEVQDSIQRKRLAKKKWDMDRTEENRQEYKELQRRVKREVSKAKQKAYDELYTRLDTREGEKDLYRLARQRDRDGKDVQQVRVIKDRDGRVLTSEESVQRRWKEYFEELMNEENEREKRVEGVNSVEQKVDKIRKDEVRKALKRMKSGKAVGPDDIPVEVWKCLGEAAVEFLANLFNRVLESERMPEEWRRSVLVPIFKNKGDVQSCSNYRGIKLMSHTMKVWERVVEARLRKVVEICEQQYGFMPRKSTTDAIFALRILMEKYRDGQKELHCVFVDLEKAYDRVPREELWYCMRKSGVAEKYVRVVQDMYERNRTVVRCAVGQTEEFNVEVGLHQGSALSPFLFAILMDQLSEEVRQESPWTMMFADDIVICSESREQVEENLERWRFALERRGMKVSRSKTEYMCVNEREGSGTVRLQGEEVKKVQEFKYLGSTVQSNGGCGKEVKKRVQAGWNGWRKVSGVLCDQKISARIKGKVYRTVVRPAMLYGLETVSLRKRQESELEVAELKMLRFSLGVTRLDRIRNEYIRGTAHVGRLGDKVREARLRWFGHVQRRERIMNYSRFLTAVSMARKPSPIRILTELQQRSPPSLISLAGGAPNPNTFPFLSATIQMKNGETVLFDQTMMKRALQYSASPGIPELISWLKKLQKKLHNPPTASYSPEKGQMELCVTTGSQEGLCKVFEMLINPGDNVLLDAPTYSGTLAAVTLFPQFNFSVKRAHRAARLPFNPHPQVQPLGCNIINVPSDQYGMIPEALRDVLSRWDPADAQKHGSDVPQVLYTIPNGGNPTGASMTAERKQKVYELAHDYDLLIIEDDPYYYLQFEKPWAPTFLSMDVDGRVIRTDSFSKILSSGLRIGFVTGPKPLVDRVILHIQASTMHTSTFTQYRDGQRELHCVFVDLEKAYDRVPREELWYCMRKSGVAEKYVRVVQDMYERSRTVVRCAVGQTEEFEVEVGLHQGSALSPFLFAIVMDQLSEEVRQESPWTMMFADDIVICSESREQVEGNLEMWRFALERRGMKVSRSKTEYMCVNEREGSGTVRLQGEEVKKVQEFKYLGSTVHSNGECGKELMVSELLHVWGQEGFLKHIDSVVEFYRAQRNAMLSSADKWLKDVAEWHAPAAGMFLWIKLKGIKDTQKLIMEKALEKEVGCELEEKERFWSELDEVMESIPTGERGVIGADFNGHVGEGNTGDEEMMGKFGVKETNLEGQMVVDFAKRMDMGVVNTYFQKREEHRVTYKSGGRRTQVDYILCRRSNLKEISDCKVVVGEGVDRQHRMVVCRMTLMVCKTKRSKIEIDKNTKWWKLKKEECCEEFRQKLRQALGGQVVLPDDWETTAEVIRETGRKVLGVSSGRRKEDKETWRWNEEVQDSIQRKRLAKKKWDMDRTEENRQEYKELQRRVKSEVSKAKQKAYDELYTRLDTREGEKDLYRLARKRDRDGKDVQQVRVIKDRDGRVLTSEESVQRRWKEYFEELMNEENEREKRIEGVNSVEQKVDKIRKDEVMKALKRMKSGKAVGPEVVGRLGDKVREARLRWFGHVQRREREYIAGKMDKRKDLSEFDKDQIVMARRLDQSISKTAALVGCSRSAVVSIYQKWSKEGTVVNR</sequence>
<evidence type="ECO:0000256" key="4">
    <source>
        <dbReference type="ARBA" id="ARBA00022576"/>
    </source>
</evidence>
<dbReference type="Gene3D" id="3.60.10.10">
    <property type="entry name" value="Endonuclease/exonuclease/phosphatase"/>
    <property type="match status" value="2"/>
</dbReference>
<reference evidence="9" key="1">
    <citation type="submission" date="2023-06" db="EMBL/GenBank/DDBJ databases">
        <title>Male Hemibagrus guttatus genome.</title>
        <authorList>
            <person name="Bian C."/>
        </authorList>
    </citation>
    <scope>NUCLEOTIDE SEQUENCE</scope>
    <source>
        <strain evidence="9">Male_cb2023</strain>
        <tissue evidence="9">Muscle</tissue>
    </source>
</reference>